<dbReference type="PANTHER" id="PTHR19297">
    <property type="entry name" value="GLYCOSYLTRANSFERASE 14 FAMILY MEMBER"/>
    <property type="match status" value="1"/>
</dbReference>
<comment type="subcellular location">
    <subcellularLocation>
        <location evidence="1">Membrane</location>
        <topology evidence="1">Single-pass type II membrane protein</topology>
    </subcellularLocation>
</comment>
<proteinExistence type="inferred from homology"/>
<reference evidence="12 13" key="1">
    <citation type="submission" date="2024-04" db="EMBL/GenBank/DDBJ databases">
        <authorList>
            <consortium name="Genoscope - CEA"/>
            <person name="William W."/>
        </authorList>
    </citation>
    <scope>NUCLEOTIDE SEQUENCE [LARGE SCALE GENOMIC DNA]</scope>
</reference>
<organism evidence="12 13">
    <name type="scientific">Lymnaea stagnalis</name>
    <name type="common">Great pond snail</name>
    <name type="synonym">Helix stagnalis</name>
    <dbReference type="NCBI Taxonomy" id="6523"/>
    <lineage>
        <taxon>Eukaryota</taxon>
        <taxon>Metazoa</taxon>
        <taxon>Spiralia</taxon>
        <taxon>Lophotrochozoa</taxon>
        <taxon>Mollusca</taxon>
        <taxon>Gastropoda</taxon>
        <taxon>Heterobranchia</taxon>
        <taxon>Euthyneura</taxon>
        <taxon>Panpulmonata</taxon>
        <taxon>Hygrophila</taxon>
        <taxon>Lymnaeoidea</taxon>
        <taxon>Lymnaeidae</taxon>
        <taxon>Lymnaea</taxon>
    </lineage>
</organism>
<keyword evidence="5 11" id="KW-0812">Transmembrane</keyword>
<dbReference type="AlphaFoldDB" id="A0AAV2HLU7"/>
<keyword evidence="4" id="KW-0808">Transferase</keyword>
<evidence type="ECO:0000256" key="1">
    <source>
        <dbReference type="ARBA" id="ARBA00004606"/>
    </source>
</evidence>
<evidence type="ECO:0000313" key="12">
    <source>
        <dbReference type="EMBL" id="CAL1534672.1"/>
    </source>
</evidence>
<keyword evidence="7 11" id="KW-1133">Transmembrane helix</keyword>
<evidence type="ECO:0000256" key="7">
    <source>
        <dbReference type="ARBA" id="ARBA00022989"/>
    </source>
</evidence>
<keyword evidence="8 11" id="KW-0472">Membrane</keyword>
<dbReference type="InterPro" id="IPR003406">
    <property type="entry name" value="Glyco_trans_14"/>
</dbReference>
<dbReference type="EMBL" id="CAXITT010000179">
    <property type="protein sequence ID" value="CAL1534672.1"/>
    <property type="molecule type" value="Genomic_DNA"/>
</dbReference>
<comment type="similarity">
    <text evidence="10">Belongs to the glycosyltransferase 14 family.</text>
</comment>
<comment type="pathway">
    <text evidence="2">Protein modification; protein glycosylation.</text>
</comment>
<evidence type="ECO:0000256" key="6">
    <source>
        <dbReference type="ARBA" id="ARBA00022968"/>
    </source>
</evidence>
<evidence type="ECO:0008006" key="14">
    <source>
        <dbReference type="Google" id="ProtNLM"/>
    </source>
</evidence>
<dbReference type="GO" id="GO:0008375">
    <property type="term" value="F:acetylglucosaminyltransferase activity"/>
    <property type="evidence" value="ECO:0007669"/>
    <property type="project" value="TreeGrafter"/>
</dbReference>
<keyword evidence="13" id="KW-1185">Reference proteome</keyword>
<protein>
    <recommendedName>
        <fullName evidence="14">Beta-1,3-galactosyl-O-glycosyl-glycoprotein beta-1,6-N-acetylglucosaminyltransferase</fullName>
    </recommendedName>
</protein>
<evidence type="ECO:0000256" key="11">
    <source>
        <dbReference type="SAM" id="Phobius"/>
    </source>
</evidence>
<evidence type="ECO:0000313" key="13">
    <source>
        <dbReference type="Proteomes" id="UP001497497"/>
    </source>
</evidence>
<evidence type="ECO:0000256" key="3">
    <source>
        <dbReference type="ARBA" id="ARBA00022676"/>
    </source>
</evidence>
<comment type="caution">
    <text evidence="12">The sequence shown here is derived from an EMBL/GenBank/DDBJ whole genome shotgun (WGS) entry which is preliminary data.</text>
</comment>
<evidence type="ECO:0000256" key="5">
    <source>
        <dbReference type="ARBA" id="ARBA00022692"/>
    </source>
</evidence>
<keyword evidence="3" id="KW-0328">Glycosyltransferase</keyword>
<dbReference type="Pfam" id="PF02485">
    <property type="entry name" value="Branch"/>
    <property type="match status" value="1"/>
</dbReference>
<dbReference type="GO" id="GO:0016020">
    <property type="term" value="C:membrane"/>
    <property type="evidence" value="ECO:0007669"/>
    <property type="project" value="UniProtKB-SubCell"/>
</dbReference>
<keyword evidence="9" id="KW-0325">Glycoprotein</keyword>
<keyword evidence="6" id="KW-0735">Signal-anchor</keyword>
<name>A0AAV2HLU7_LYMST</name>
<evidence type="ECO:0000256" key="2">
    <source>
        <dbReference type="ARBA" id="ARBA00004922"/>
    </source>
</evidence>
<dbReference type="PANTHER" id="PTHR19297:SF185">
    <property type="entry name" value="BETA-1,3-GALACTOSYL-O-GLYCOSYL-GLYCOPROTEIN BETA-1,6-N-ACETYLGLUCOSAMINYLTRANSFERASE 3"/>
    <property type="match status" value="1"/>
</dbReference>
<gene>
    <name evidence="12" type="ORF">GSLYS_00008632001</name>
</gene>
<dbReference type="Proteomes" id="UP001497497">
    <property type="component" value="Unassembled WGS sequence"/>
</dbReference>
<evidence type="ECO:0000256" key="4">
    <source>
        <dbReference type="ARBA" id="ARBA00022679"/>
    </source>
</evidence>
<evidence type="ECO:0000256" key="8">
    <source>
        <dbReference type="ARBA" id="ARBA00023136"/>
    </source>
</evidence>
<evidence type="ECO:0000256" key="10">
    <source>
        <dbReference type="ARBA" id="ARBA00038150"/>
    </source>
</evidence>
<accession>A0AAV2HLU7</accession>
<sequence>MQTDQILSCTKKRLFVWLSVALGLTIMLLSYGNLNYNMSLPHFMTNQFAKDTGVKTNGKTSEPMSRENATYDGVTARYLEELSRFYAVQEADCSRLFSGDKNYTEEVVQMVPTLNESLSDEYYMNLTEDCEAFRRTRGYVMSSLTDEEREFPIAFSIVAFKNSEMVERLLRAIYRPQNYYCIHVDVKASNGFLRAISAVAQCFPNVFLPLNRLKVTWGTFSVLESELSCMRELGRYKKWKYFINLTGQEFPLKTNFELVKILKSYNGANNIEGVLKRANQYRWKNKPPPFGLRPVKGSVHITASRFFIDYILHNDTAEAVLNWTRTILIPDEAYFSTLNYNPELGIRGTYNGNPDGMYAFLTRFKIWSPYKPWCPGHAVRWVCIQSTPDLPRLGQAKHLFANKFYLEEDRVVIGCLEEKLSNDTRDEYMGIKAFNDTYYRNLIFVKNQIL</sequence>
<feature type="transmembrane region" description="Helical" evidence="11">
    <location>
        <begin position="14"/>
        <end position="34"/>
    </location>
</feature>
<evidence type="ECO:0000256" key="9">
    <source>
        <dbReference type="ARBA" id="ARBA00023180"/>
    </source>
</evidence>